<proteinExistence type="predicted"/>
<reference evidence="2 3" key="1">
    <citation type="submission" date="2018-09" db="EMBL/GenBank/DDBJ databases">
        <authorList>
            <person name="Peiro R."/>
            <person name="Begona"/>
            <person name="Cbmso G."/>
            <person name="Lopez M."/>
            <person name="Gonzalez S."/>
        </authorList>
    </citation>
    <scope>NUCLEOTIDE SEQUENCE [LARGE SCALE GENOMIC DNA]</scope>
</reference>
<evidence type="ECO:0000259" key="1">
    <source>
        <dbReference type="Pfam" id="PF18199"/>
    </source>
</evidence>
<dbReference type="Proteomes" id="UP000319462">
    <property type="component" value="Chromosome 25"/>
</dbReference>
<sequence>MWDRVNKRLKDPLPGDLYRELPMLLISAYNKEAPQQALVQAVKPGAAKKTKQEYYRCPVYKYPSRSDNNWIFDVRLPVAEDDAYWRMRGVALLGTTD</sequence>
<dbReference type="InterPro" id="IPR026983">
    <property type="entry name" value="DHC"/>
</dbReference>
<gene>
    <name evidence="2" type="ORF">LBRM2904_25.0990</name>
</gene>
<dbReference type="GO" id="GO:0007018">
    <property type="term" value="P:microtubule-based movement"/>
    <property type="evidence" value="ECO:0007669"/>
    <property type="project" value="InterPro"/>
</dbReference>
<dbReference type="PANTHER" id="PTHR46961">
    <property type="entry name" value="DYNEIN HEAVY CHAIN 1, AXONEMAL-LIKE PROTEIN"/>
    <property type="match status" value="1"/>
</dbReference>
<organism evidence="2 3">
    <name type="scientific">Leishmania braziliensis MHOM/BR/75/M2904</name>
    <dbReference type="NCBI Taxonomy" id="420245"/>
    <lineage>
        <taxon>Eukaryota</taxon>
        <taxon>Discoba</taxon>
        <taxon>Euglenozoa</taxon>
        <taxon>Kinetoplastea</taxon>
        <taxon>Metakinetoplastina</taxon>
        <taxon>Trypanosomatida</taxon>
        <taxon>Trypanosomatidae</taxon>
        <taxon>Leishmaniinae</taxon>
        <taxon>Leishmania</taxon>
        <taxon>Leishmania braziliensis species complex</taxon>
    </lineage>
</organism>
<feature type="domain" description="Dynein heavy chain C-terminal" evidence="1">
    <location>
        <begin position="2"/>
        <end position="93"/>
    </location>
</feature>
<evidence type="ECO:0000313" key="2">
    <source>
        <dbReference type="EMBL" id="SYZ66507.1"/>
    </source>
</evidence>
<name>A0A3P3Z8G0_LEIBR</name>
<dbReference type="EMBL" id="LS997624">
    <property type="protein sequence ID" value="SYZ66507.1"/>
    <property type="molecule type" value="Genomic_DNA"/>
</dbReference>
<dbReference type="Gene3D" id="3.10.490.20">
    <property type="match status" value="1"/>
</dbReference>
<dbReference type="AlphaFoldDB" id="A0A3P3Z8G0"/>
<dbReference type="GO" id="GO:0030286">
    <property type="term" value="C:dynein complex"/>
    <property type="evidence" value="ECO:0007669"/>
    <property type="project" value="InterPro"/>
</dbReference>
<protein>
    <submittedName>
        <fullName evidence="2">Dynein heavy chain and region D6 of dynein motor</fullName>
    </submittedName>
</protein>
<dbReference type="GO" id="GO:0051959">
    <property type="term" value="F:dynein light intermediate chain binding"/>
    <property type="evidence" value="ECO:0007669"/>
    <property type="project" value="InterPro"/>
</dbReference>
<dbReference type="InterPro" id="IPR043160">
    <property type="entry name" value="Dynein_C_barrel"/>
</dbReference>
<dbReference type="Pfam" id="PF18199">
    <property type="entry name" value="Dynein_C"/>
    <property type="match status" value="1"/>
</dbReference>
<dbReference type="GO" id="GO:0045505">
    <property type="term" value="F:dynein intermediate chain binding"/>
    <property type="evidence" value="ECO:0007669"/>
    <property type="project" value="InterPro"/>
</dbReference>
<accession>A0A3P3Z8G0</accession>
<evidence type="ECO:0000313" key="3">
    <source>
        <dbReference type="Proteomes" id="UP000319462"/>
    </source>
</evidence>
<dbReference type="InterPro" id="IPR041228">
    <property type="entry name" value="Dynein_C"/>
</dbReference>